<dbReference type="GO" id="GO:0005509">
    <property type="term" value="F:calcium ion binding"/>
    <property type="evidence" value="ECO:0007669"/>
    <property type="project" value="TreeGrafter"/>
</dbReference>
<dbReference type="InterPro" id="IPR013658">
    <property type="entry name" value="SGL"/>
</dbReference>
<sequence length="304" mass="32084">MTPRLTDAPVAASGATPTGRFRGFFGESAVWSSADGGVWWVDMHGHALVLTAADGTTHYWKTPGPHLPWARAVVLRERGGLIVALSDGLAAFDPAAGTFTTMPLDLTLPPGHLFNDATVDSHGRLIIGTMLPGRGNDARAAIYGIDADLSVRVLVDGLNTTNGLAFSPDGRTLYFSDSFADVRKVWAAPYDPATGTMGAARLFVDFANLPGKPDGATIDSEGGYWSAAMASPYLHRFMPDGRLDRSLELPVDTPTRPAFGGSNLRTLYLTTAGLKNGETDDGIKGGLLAMPAPFAGLMPTPTRI</sequence>
<evidence type="ECO:0000256" key="3">
    <source>
        <dbReference type="PIRSR" id="PIRSR605511-2"/>
    </source>
</evidence>
<dbReference type="RefSeq" id="WP_143554877.1">
    <property type="nucleotide sequence ID" value="NZ_VJWA01000001.1"/>
</dbReference>
<organism evidence="5 6">
    <name type="scientific">Glacieibacterium frigidum</name>
    <dbReference type="NCBI Taxonomy" id="2593303"/>
    <lineage>
        <taxon>Bacteria</taxon>
        <taxon>Pseudomonadati</taxon>
        <taxon>Pseudomonadota</taxon>
        <taxon>Alphaproteobacteria</taxon>
        <taxon>Sphingomonadales</taxon>
        <taxon>Sphingosinicellaceae</taxon>
        <taxon>Glacieibacterium</taxon>
    </lineage>
</organism>
<dbReference type="Gene3D" id="2.120.10.30">
    <property type="entry name" value="TolB, C-terminal domain"/>
    <property type="match status" value="1"/>
</dbReference>
<dbReference type="Proteomes" id="UP000317894">
    <property type="component" value="Unassembled WGS sequence"/>
</dbReference>
<comment type="caution">
    <text evidence="5">The sequence shown here is derived from an EMBL/GenBank/DDBJ whole genome shotgun (WGS) entry which is preliminary data.</text>
</comment>
<reference evidence="5 6" key="1">
    <citation type="submission" date="2019-07" db="EMBL/GenBank/DDBJ databases">
        <title>Novel species isolated from glacier.</title>
        <authorList>
            <person name="Liu Q."/>
            <person name="Xin Y.-H."/>
        </authorList>
    </citation>
    <scope>NUCLEOTIDE SEQUENCE [LARGE SCALE GENOMIC DNA]</scope>
    <source>
        <strain evidence="5 6">LB1R16</strain>
    </source>
</reference>
<proteinExistence type="inferred from homology"/>
<keyword evidence="3" id="KW-0862">Zinc</keyword>
<feature type="binding site" evidence="3">
    <location>
        <position position="214"/>
    </location>
    <ligand>
        <name>a divalent metal cation</name>
        <dbReference type="ChEBI" id="CHEBI:60240"/>
    </ligand>
</feature>
<dbReference type="PRINTS" id="PR01790">
    <property type="entry name" value="SMP30FAMILY"/>
</dbReference>
<accession>A0A552UGI5</accession>
<evidence type="ECO:0000313" key="6">
    <source>
        <dbReference type="Proteomes" id="UP000317894"/>
    </source>
</evidence>
<feature type="binding site" evidence="3">
    <location>
        <position position="115"/>
    </location>
    <ligand>
        <name>substrate</name>
    </ligand>
</feature>
<comment type="similarity">
    <text evidence="1">Belongs to the SMP-30/CGR1 family.</text>
</comment>
<dbReference type="InterPro" id="IPR005511">
    <property type="entry name" value="SMP-30"/>
</dbReference>
<dbReference type="GO" id="GO:0004341">
    <property type="term" value="F:gluconolactonase activity"/>
    <property type="evidence" value="ECO:0007669"/>
    <property type="project" value="TreeGrafter"/>
</dbReference>
<evidence type="ECO:0000256" key="2">
    <source>
        <dbReference type="PIRSR" id="PIRSR605511-1"/>
    </source>
</evidence>
<evidence type="ECO:0000259" key="4">
    <source>
        <dbReference type="Pfam" id="PF08450"/>
    </source>
</evidence>
<comment type="cofactor">
    <cofactor evidence="3">
        <name>Zn(2+)</name>
        <dbReference type="ChEBI" id="CHEBI:29105"/>
    </cofactor>
    <text evidence="3">Binds 1 divalent metal cation per subunit.</text>
</comment>
<feature type="domain" description="SMP-30/Gluconolactonase/LRE-like region" evidence="4">
    <location>
        <begin position="25"/>
        <end position="272"/>
    </location>
</feature>
<dbReference type="PANTHER" id="PTHR10907:SF47">
    <property type="entry name" value="REGUCALCIN"/>
    <property type="match status" value="1"/>
</dbReference>
<dbReference type="OrthoDB" id="2633250at2"/>
<feature type="binding site" evidence="3">
    <location>
        <position position="27"/>
    </location>
    <ligand>
        <name>a divalent metal cation</name>
        <dbReference type="ChEBI" id="CHEBI:60240"/>
    </ligand>
</feature>
<feature type="active site" description="Proton donor/acceptor" evidence="2">
    <location>
        <position position="214"/>
    </location>
</feature>
<protein>
    <submittedName>
        <fullName evidence="5">SMP-30/gluconolactonase/LRE family protein</fullName>
    </submittedName>
</protein>
<keyword evidence="3" id="KW-0479">Metal-binding</keyword>
<dbReference type="SUPFAM" id="SSF63829">
    <property type="entry name" value="Calcium-dependent phosphotriesterase"/>
    <property type="match status" value="1"/>
</dbReference>
<dbReference type="PANTHER" id="PTHR10907">
    <property type="entry name" value="REGUCALCIN"/>
    <property type="match status" value="1"/>
</dbReference>
<name>A0A552UGI5_9SPHN</name>
<feature type="binding site" evidence="3">
    <location>
        <position position="162"/>
    </location>
    <ligand>
        <name>a divalent metal cation</name>
        <dbReference type="ChEBI" id="CHEBI:60240"/>
    </ligand>
</feature>
<evidence type="ECO:0000256" key="1">
    <source>
        <dbReference type="ARBA" id="ARBA00008853"/>
    </source>
</evidence>
<dbReference type="AlphaFoldDB" id="A0A552UGI5"/>
<dbReference type="GO" id="GO:0019853">
    <property type="term" value="P:L-ascorbic acid biosynthetic process"/>
    <property type="evidence" value="ECO:0007669"/>
    <property type="project" value="TreeGrafter"/>
</dbReference>
<gene>
    <name evidence="5" type="ORF">FMM06_03925</name>
</gene>
<evidence type="ECO:0000313" key="5">
    <source>
        <dbReference type="EMBL" id="TRW17332.1"/>
    </source>
</evidence>
<dbReference type="EMBL" id="VJWA01000001">
    <property type="protein sequence ID" value="TRW17332.1"/>
    <property type="molecule type" value="Genomic_DNA"/>
</dbReference>
<dbReference type="Pfam" id="PF08450">
    <property type="entry name" value="SGL"/>
    <property type="match status" value="1"/>
</dbReference>
<dbReference type="InterPro" id="IPR011042">
    <property type="entry name" value="6-blade_b-propeller_TolB-like"/>
</dbReference>
<keyword evidence="6" id="KW-1185">Reference proteome</keyword>